<dbReference type="EMBL" id="MU006742">
    <property type="protein sequence ID" value="KAF2622732.1"/>
    <property type="molecule type" value="Genomic_DNA"/>
</dbReference>
<sequence>MSVFIQHRLAAWVQLLRTASLSSSSTTAYWKSTIGAGHTRVLGVLHQSEKVRSSPNGTLQAGGISSFRMLCTHHSNTLVMMTYAI</sequence>
<keyword evidence="2" id="KW-1185">Reference proteome</keyword>
<name>A0ACB6RP69_9PLEO</name>
<gene>
    <name evidence="1" type="ORF">BU25DRAFT_204936</name>
</gene>
<evidence type="ECO:0000313" key="1">
    <source>
        <dbReference type="EMBL" id="KAF2622732.1"/>
    </source>
</evidence>
<reference evidence="1" key="1">
    <citation type="journal article" date="2020" name="Stud. Mycol.">
        <title>101 Dothideomycetes genomes: a test case for predicting lifestyles and emergence of pathogens.</title>
        <authorList>
            <person name="Haridas S."/>
            <person name="Albert R."/>
            <person name="Binder M."/>
            <person name="Bloem J."/>
            <person name="Labutti K."/>
            <person name="Salamov A."/>
            <person name="Andreopoulos B."/>
            <person name="Baker S."/>
            <person name="Barry K."/>
            <person name="Bills G."/>
            <person name="Bluhm B."/>
            <person name="Cannon C."/>
            <person name="Castanera R."/>
            <person name="Culley D."/>
            <person name="Daum C."/>
            <person name="Ezra D."/>
            <person name="Gonzalez J."/>
            <person name="Henrissat B."/>
            <person name="Kuo A."/>
            <person name="Liang C."/>
            <person name="Lipzen A."/>
            <person name="Lutzoni F."/>
            <person name="Magnuson J."/>
            <person name="Mondo S."/>
            <person name="Nolan M."/>
            <person name="Ohm R."/>
            <person name="Pangilinan J."/>
            <person name="Park H.-J."/>
            <person name="Ramirez L."/>
            <person name="Alfaro M."/>
            <person name="Sun H."/>
            <person name="Tritt A."/>
            <person name="Yoshinaga Y."/>
            <person name="Zwiers L.-H."/>
            <person name="Turgeon B."/>
            <person name="Goodwin S."/>
            <person name="Spatafora J."/>
            <person name="Crous P."/>
            <person name="Grigoriev I."/>
        </authorList>
    </citation>
    <scope>NUCLEOTIDE SEQUENCE</scope>
    <source>
        <strain evidence="1">CBS 525.71</strain>
    </source>
</reference>
<comment type="caution">
    <text evidence="1">The sequence shown here is derived from an EMBL/GenBank/DDBJ whole genome shotgun (WGS) entry which is preliminary data.</text>
</comment>
<protein>
    <submittedName>
        <fullName evidence="1">Uncharacterized protein</fullName>
    </submittedName>
</protein>
<dbReference type="Proteomes" id="UP000799754">
    <property type="component" value="Unassembled WGS sequence"/>
</dbReference>
<evidence type="ECO:0000313" key="2">
    <source>
        <dbReference type="Proteomes" id="UP000799754"/>
    </source>
</evidence>
<proteinExistence type="predicted"/>
<accession>A0ACB6RP69</accession>
<organism evidence="1 2">
    <name type="scientific">Macroventuria anomochaeta</name>
    <dbReference type="NCBI Taxonomy" id="301207"/>
    <lineage>
        <taxon>Eukaryota</taxon>
        <taxon>Fungi</taxon>
        <taxon>Dikarya</taxon>
        <taxon>Ascomycota</taxon>
        <taxon>Pezizomycotina</taxon>
        <taxon>Dothideomycetes</taxon>
        <taxon>Pleosporomycetidae</taxon>
        <taxon>Pleosporales</taxon>
        <taxon>Pleosporineae</taxon>
        <taxon>Didymellaceae</taxon>
        <taxon>Macroventuria</taxon>
    </lineage>
</organism>